<dbReference type="AlphaFoldDB" id="A0AAD1XGC6"/>
<sequence>MNSKRTKTRNQGKFALNRRKIILSRTLEKSIDKIQPKKSPSDYKLPKKITLPLEKLIDLSKSFDRIPPAKKTKAGNRKFKVYSLRSCFSEEERKETIHNSKTPAIKMVDRSHYKLTPSNYLDSQKRFQKMLKNKIINRYKDCQGAVKKDRRGKITKTTAKILPDIYTSRISISKYKYDPSNNKTKP</sequence>
<keyword evidence="2" id="KW-1185">Reference proteome</keyword>
<gene>
    <name evidence="1" type="ORF">ECRASSUSDP1_LOCUS12704</name>
</gene>
<reference evidence="1" key="1">
    <citation type="submission" date="2023-07" db="EMBL/GenBank/DDBJ databases">
        <authorList>
            <consortium name="AG Swart"/>
            <person name="Singh M."/>
            <person name="Singh A."/>
            <person name="Seah K."/>
            <person name="Emmerich C."/>
        </authorList>
    </citation>
    <scope>NUCLEOTIDE SEQUENCE</scope>
    <source>
        <strain evidence="1">DP1</strain>
    </source>
</reference>
<protein>
    <submittedName>
        <fullName evidence="1">Uncharacterized protein</fullName>
    </submittedName>
</protein>
<dbReference type="Proteomes" id="UP001295684">
    <property type="component" value="Unassembled WGS sequence"/>
</dbReference>
<proteinExistence type="predicted"/>
<dbReference type="EMBL" id="CAMPGE010012612">
    <property type="protein sequence ID" value="CAI2371382.1"/>
    <property type="molecule type" value="Genomic_DNA"/>
</dbReference>
<name>A0AAD1XGC6_EUPCR</name>
<evidence type="ECO:0000313" key="2">
    <source>
        <dbReference type="Proteomes" id="UP001295684"/>
    </source>
</evidence>
<comment type="caution">
    <text evidence="1">The sequence shown here is derived from an EMBL/GenBank/DDBJ whole genome shotgun (WGS) entry which is preliminary data.</text>
</comment>
<accession>A0AAD1XGC6</accession>
<organism evidence="1 2">
    <name type="scientific">Euplotes crassus</name>
    <dbReference type="NCBI Taxonomy" id="5936"/>
    <lineage>
        <taxon>Eukaryota</taxon>
        <taxon>Sar</taxon>
        <taxon>Alveolata</taxon>
        <taxon>Ciliophora</taxon>
        <taxon>Intramacronucleata</taxon>
        <taxon>Spirotrichea</taxon>
        <taxon>Hypotrichia</taxon>
        <taxon>Euplotida</taxon>
        <taxon>Euplotidae</taxon>
        <taxon>Moneuplotes</taxon>
    </lineage>
</organism>
<evidence type="ECO:0000313" key="1">
    <source>
        <dbReference type="EMBL" id="CAI2371382.1"/>
    </source>
</evidence>